<reference evidence="1 2" key="1">
    <citation type="submission" date="2020-07" db="EMBL/GenBank/DDBJ databases">
        <title>Alkalicella. sp. LB2 genome.</title>
        <authorList>
            <person name="Postec A."/>
            <person name="Quemeneur M."/>
        </authorList>
    </citation>
    <scope>NUCLEOTIDE SEQUENCE [LARGE SCALE GENOMIC DNA]</scope>
    <source>
        <strain evidence="1 2">LB2</strain>
    </source>
</reference>
<dbReference type="EMBL" id="CP058559">
    <property type="protein sequence ID" value="QNO15731.1"/>
    <property type="molecule type" value="Genomic_DNA"/>
</dbReference>
<organism evidence="1 2">
    <name type="scientific">Alkalicella caledoniensis</name>
    <dbReference type="NCBI Taxonomy" id="2731377"/>
    <lineage>
        <taxon>Bacteria</taxon>
        <taxon>Bacillati</taxon>
        <taxon>Bacillota</taxon>
        <taxon>Clostridia</taxon>
        <taxon>Eubacteriales</taxon>
        <taxon>Proteinivoracaceae</taxon>
        <taxon>Alkalicella</taxon>
    </lineage>
</organism>
<gene>
    <name evidence="1" type="ORF">HYG86_13650</name>
</gene>
<dbReference type="InterPro" id="IPR015867">
    <property type="entry name" value="N-reg_PII/ATP_PRibTrfase_C"/>
</dbReference>
<protein>
    <submittedName>
        <fullName evidence="1">P-II family nitrogen regulator</fullName>
    </submittedName>
</protein>
<dbReference type="InterPro" id="IPR002187">
    <property type="entry name" value="N-reg_PII"/>
</dbReference>
<proteinExistence type="predicted"/>
<keyword evidence="2" id="KW-1185">Reference proteome</keyword>
<name>A0A7G9WAL9_ALKCA</name>
<dbReference type="Gene3D" id="3.30.70.120">
    <property type="match status" value="2"/>
</dbReference>
<dbReference type="Proteomes" id="UP000516160">
    <property type="component" value="Chromosome"/>
</dbReference>
<sequence length="217" mass="23774">MSEITGVELLWVIVRFGLGSKILKCAKESGIKGGTVFLGKGTIQNSILQFLELSEVRREIVLMAADSSTIELAVNKLDDKFKFYKPNHGIAFTTSLRSILGTKNVSLNENLERGVNIPMYNVILTIVDRGKGQEVVEAANKAGSRGATIINGRGSGIHETNKLFAMEIEPEKELVLIISQSESTEAITESIKNELKIDEPGNGVIFIQDVEKTYGLY</sequence>
<dbReference type="SUPFAM" id="SSF54913">
    <property type="entry name" value="GlnB-like"/>
    <property type="match status" value="2"/>
</dbReference>
<dbReference type="Pfam" id="PF00543">
    <property type="entry name" value="P-II"/>
    <property type="match status" value="1"/>
</dbReference>
<dbReference type="AlphaFoldDB" id="A0A7G9WAL9"/>
<dbReference type="GO" id="GO:0006808">
    <property type="term" value="P:regulation of nitrogen utilization"/>
    <property type="evidence" value="ECO:0007669"/>
    <property type="project" value="InterPro"/>
</dbReference>
<evidence type="ECO:0000313" key="1">
    <source>
        <dbReference type="EMBL" id="QNO15731.1"/>
    </source>
</evidence>
<accession>A0A7G9WAL9</accession>
<dbReference type="PROSITE" id="PS51343">
    <property type="entry name" value="PII_GLNB_DOM"/>
    <property type="match status" value="1"/>
</dbReference>
<dbReference type="InterPro" id="IPR011322">
    <property type="entry name" value="N-reg_PII-like_a/b"/>
</dbReference>
<dbReference type="RefSeq" id="WP_213166139.1">
    <property type="nucleotide sequence ID" value="NZ_CP058559.1"/>
</dbReference>
<evidence type="ECO:0000313" key="2">
    <source>
        <dbReference type="Proteomes" id="UP000516160"/>
    </source>
</evidence>
<dbReference type="GO" id="GO:0030234">
    <property type="term" value="F:enzyme regulator activity"/>
    <property type="evidence" value="ECO:0007669"/>
    <property type="project" value="InterPro"/>
</dbReference>
<dbReference type="KEGG" id="acae:HYG86_13650"/>
<dbReference type="SMART" id="SM00938">
    <property type="entry name" value="P-II"/>
    <property type="match status" value="1"/>
</dbReference>